<accession>A0A813FNE6</accession>
<dbReference type="SUPFAM" id="SSF46565">
    <property type="entry name" value="Chaperone J-domain"/>
    <property type="match status" value="1"/>
</dbReference>
<proteinExistence type="predicted"/>
<evidence type="ECO:0000256" key="2">
    <source>
        <dbReference type="SAM" id="MobiDB-lite"/>
    </source>
</evidence>
<reference evidence="4" key="1">
    <citation type="submission" date="2021-02" db="EMBL/GenBank/DDBJ databases">
        <authorList>
            <person name="Dougan E. K."/>
            <person name="Rhodes N."/>
            <person name="Thang M."/>
            <person name="Chan C."/>
        </authorList>
    </citation>
    <scope>NUCLEOTIDE SEQUENCE</scope>
</reference>
<dbReference type="CDD" id="cd06257">
    <property type="entry name" value="DnaJ"/>
    <property type="match status" value="1"/>
</dbReference>
<dbReference type="GO" id="GO:0051787">
    <property type="term" value="F:misfolded protein binding"/>
    <property type="evidence" value="ECO:0007669"/>
    <property type="project" value="TreeGrafter"/>
</dbReference>
<name>A0A813FNE6_POLGL</name>
<dbReference type="Pfam" id="PF00226">
    <property type="entry name" value="DnaJ"/>
    <property type="match status" value="1"/>
</dbReference>
<keyword evidence="5" id="KW-1185">Reference proteome</keyword>
<dbReference type="GO" id="GO:0051087">
    <property type="term" value="F:protein-folding chaperone binding"/>
    <property type="evidence" value="ECO:0007669"/>
    <property type="project" value="TreeGrafter"/>
</dbReference>
<dbReference type="GO" id="GO:0036503">
    <property type="term" value="P:ERAD pathway"/>
    <property type="evidence" value="ECO:0007669"/>
    <property type="project" value="TreeGrafter"/>
</dbReference>
<dbReference type="GO" id="GO:0005783">
    <property type="term" value="C:endoplasmic reticulum"/>
    <property type="evidence" value="ECO:0007669"/>
    <property type="project" value="TreeGrafter"/>
</dbReference>
<dbReference type="PANTHER" id="PTHR44360">
    <property type="entry name" value="DNAJ HOMOLOG SUBFAMILY B MEMBER 9"/>
    <property type="match status" value="1"/>
</dbReference>
<protein>
    <recommendedName>
        <fullName evidence="3">J domain-containing protein</fullName>
    </recommendedName>
</protein>
<sequence length="335" mass="37713">MALSLERREGERKAPSSVGFSWAFRRTGLSCRPSASRSSHMWVLAVAVASAFRPAAGQFQFEMPAEMMQGMMGGGGGRQGPKGAEWPKTENSEIAPEYDWLVNTEWSGKTSKYLLLKDGLVESPLKECEPEGHCLWAANNGRVLINTPKLKVVKFTITGHEQCDRKKLENKVEEELKKVSLVMQQPGKNGKRGQLDFSRVAQAEGSDSSTGRDLFQVLDLPEDAEQAAVKSKFRRLSVQNHPDKGGDPKLFNEIREAYEVLSGDDSRRYYKHGGMQLVKNMENAWKEVEGQKAQLDAQLNQVPKNHPQYNQFKQQIDQQKKQFDGAHIKHEIEKP</sequence>
<evidence type="ECO:0000313" key="4">
    <source>
        <dbReference type="EMBL" id="CAE8614316.1"/>
    </source>
</evidence>
<dbReference type="OrthoDB" id="412219at2759"/>
<dbReference type="EMBL" id="CAJNNV010025405">
    <property type="protein sequence ID" value="CAE8614316.1"/>
    <property type="molecule type" value="Genomic_DNA"/>
</dbReference>
<dbReference type="Proteomes" id="UP000654075">
    <property type="component" value="Unassembled WGS sequence"/>
</dbReference>
<dbReference type="InterPro" id="IPR001623">
    <property type="entry name" value="DnaJ_domain"/>
</dbReference>
<feature type="region of interest" description="Disordered" evidence="2">
    <location>
        <begin position="314"/>
        <end position="335"/>
    </location>
</feature>
<evidence type="ECO:0000256" key="1">
    <source>
        <dbReference type="ARBA" id="ARBA00023186"/>
    </source>
</evidence>
<evidence type="ECO:0000259" key="3">
    <source>
        <dbReference type="PROSITE" id="PS50076"/>
    </source>
</evidence>
<feature type="compositionally biased region" description="Basic and acidic residues" evidence="2">
    <location>
        <begin position="318"/>
        <end position="335"/>
    </location>
</feature>
<comment type="caution">
    <text evidence="4">The sequence shown here is derived from an EMBL/GenBank/DDBJ whole genome shotgun (WGS) entry which is preliminary data.</text>
</comment>
<keyword evidence="1" id="KW-0143">Chaperone</keyword>
<evidence type="ECO:0000313" key="5">
    <source>
        <dbReference type="Proteomes" id="UP000654075"/>
    </source>
</evidence>
<organism evidence="4 5">
    <name type="scientific">Polarella glacialis</name>
    <name type="common">Dinoflagellate</name>
    <dbReference type="NCBI Taxonomy" id="89957"/>
    <lineage>
        <taxon>Eukaryota</taxon>
        <taxon>Sar</taxon>
        <taxon>Alveolata</taxon>
        <taxon>Dinophyceae</taxon>
        <taxon>Suessiales</taxon>
        <taxon>Suessiaceae</taxon>
        <taxon>Polarella</taxon>
    </lineage>
</organism>
<dbReference type="PROSITE" id="PS50076">
    <property type="entry name" value="DNAJ_2"/>
    <property type="match status" value="1"/>
</dbReference>
<feature type="domain" description="J" evidence="3">
    <location>
        <begin position="213"/>
        <end position="274"/>
    </location>
</feature>
<dbReference type="AlphaFoldDB" id="A0A813FNE6"/>
<dbReference type="InterPro" id="IPR036869">
    <property type="entry name" value="J_dom_sf"/>
</dbReference>
<gene>
    <name evidence="4" type="ORF">PGLA1383_LOCUS32043</name>
</gene>
<dbReference type="InterPro" id="IPR051948">
    <property type="entry name" value="Hsp70_co-chaperone_J-domain"/>
</dbReference>
<dbReference type="PANTHER" id="PTHR44360:SF1">
    <property type="entry name" value="DNAJ HOMOLOG SUBFAMILY B MEMBER 9"/>
    <property type="match status" value="1"/>
</dbReference>
<dbReference type="SMART" id="SM00271">
    <property type="entry name" value="DnaJ"/>
    <property type="match status" value="1"/>
</dbReference>
<feature type="non-terminal residue" evidence="4">
    <location>
        <position position="1"/>
    </location>
</feature>
<dbReference type="Gene3D" id="1.10.287.110">
    <property type="entry name" value="DnaJ domain"/>
    <property type="match status" value="1"/>
</dbReference>